<comment type="subcellular location">
    <subcellularLocation>
        <location evidence="2">Membrane</location>
        <topology evidence="2">Single-pass type II membrane protein</topology>
    </subcellularLocation>
</comment>
<dbReference type="Proteomes" id="UP000052976">
    <property type="component" value="Unassembled WGS sequence"/>
</dbReference>
<dbReference type="GO" id="GO:0008270">
    <property type="term" value="F:zinc ion binding"/>
    <property type="evidence" value="ECO:0007669"/>
    <property type="project" value="TreeGrafter"/>
</dbReference>
<dbReference type="GO" id="GO:0042277">
    <property type="term" value="F:peptide binding"/>
    <property type="evidence" value="ECO:0007669"/>
    <property type="project" value="TreeGrafter"/>
</dbReference>
<dbReference type="GO" id="GO:0005615">
    <property type="term" value="C:extracellular space"/>
    <property type="evidence" value="ECO:0007669"/>
    <property type="project" value="TreeGrafter"/>
</dbReference>
<comment type="cofactor">
    <cofactor evidence="1">
        <name>Zn(2+)</name>
        <dbReference type="ChEBI" id="CHEBI:29105"/>
    </cofactor>
</comment>
<dbReference type="GO" id="GO:0005737">
    <property type="term" value="C:cytoplasm"/>
    <property type="evidence" value="ECO:0007669"/>
    <property type="project" value="TreeGrafter"/>
</dbReference>
<evidence type="ECO:0000256" key="4">
    <source>
        <dbReference type="ARBA" id="ARBA00022670"/>
    </source>
</evidence>
<evidence type="ECO:0000256" key="2">
    <source>
        <dbReference type="ARBA" id="ARBA00004606"/>
    </source>
</evidence>
<evidence type="ECO:0000256" key="3">
    <source>
        <dbReference type="ARBA" id="ARBA00010136"/>
    </source>
</evidence>
<feature type="non-terminal residue" evidence="15">
    <location>
        <position position="214"/>
    </location>
</feature>
<evidence type="ECO:0000256" key="10">
    <source>
        <dbReference type="ARBA" id="ARBA00022989"/>
    </source>
</evidence>
<organism evidence="15 16">
    <name type="scientific">Corvus brachyrhynchos</name>
    <name type="common">American crow</name>
    <dbReference type="NCBI Taxonomy" id="85066"/>
    <lineage>
        <taxon>Eukaryota</taxon>
        <taxon>Metazoa</taxon>
        <taxon>Chordata</taxon>
        <taxon>Craniata</taxon>
        <taxon>Vertebrata</taxon>
        <taxon>Euteleostomi</taxon>
        <taxon>Archelosauria</taxon>
        <taxon>Archosauria</taxon>
        <taxon>Dinosauria</taxon>
        <taxon>Saurischia</taxon>
        <taxon>Theropoda</taxon>
        <taxon>Coelurosauria</taxon>
        <taxon>Aves</taxon>
        <taxon>Neognathae</taxon>
        <taxon>Neoaves</taxon>
        <taxon>Telluraves</taxon>
        <taxon>Australaves</taxon>
        <taxon>Passeriformes</taxon>
        <taxon>Corvoidea</taxon>
        <taxon>Corvidae</taxon>
        <taxon>Corvus</taxon>
    </lineage>
</organism>
<protein>
    <submittedName>
        <fullName evidence="15">Aminopeptidase N</fullName>
    </submittedName>
</protein>
<dbReference type="PANTHER" id="PTHR11533:SF172">
    <property type="entry name" value="AMINOPEPTIDASE N"/>
    <property type="match status" value="1"/>
</dbReference>
<keyword evidence="7" id="KW-0378">Hydrolase</keyword>
<dbReference type="PRINTS" id="PR00756">
    <property type="entry name" value="ALADIPTASE"/>
</dbReference>
<dbReference type="InterPro" id="IPR045357">
    <property type="entry name" value="Aminopeptidase_N-like_N"/>
</dbReference>
<reference evidence="15 16" key="1">
    <citation type="submission" date="2014-04" db="EMBL/GenBank/DDBJ databases">
        <title>Genome evolution of avian class.</title>
        <authorList>
            <person name="Zhang G."/>
            <person name="Li C."/>
        </authorList>
    </citation>
    <scope>NUCLEOTIDE SEQUENCE [LARGE SCALE GENOMIC DNA]</scope>
    <source>
        <strain evidence="15">BGI_N302</strain>
    </source>
</reference>
<sequence length="214" mass="23953">MYIFKGNSSVVFICMEATNLILIHSNKLNYTMHGSFHATLQAEGGGSAPAISRTWLETPTQYLVVQLETPLQQGQRYRLSCNFTGELADDLAGFYRSEYTDKSGNKQVVATTQMQAADARKAFPCFDEPAMKANFTVTLVHPSNYVAISNMPAKNTMQQMIDGEAWNVTEFETTPRMSTYLLAFIVSQFTYVQNDSESTLIRIWGRPEAISEGQ</sequence>
<dbReference type="GO" id="GO:0006508">
    <property type="term" value="P:proteolysis"/>
    <property type="evidence" value="ECO:0007669"/>
    <property type="project" value="UniProtKB-KW"/>
</dbReference>
<evidence type="ECO:0000256" key="9">
    <source>
        <dbReference type="ARBA" id="ARBA00022968"/>
    </source>
</evidence>
<evidence type="ECO:0000256" key="1">
    <source>
        <dbReference type="ARBA" id="ARBA00001947"/>
    </source>
</evidence>
<dbReference type="GO" id="GO:0005886">
    <property type="term" value="C:plasma membrane"/>
    <property type="evidence" value="ECO:0007669"/>
    <property type="project" value="TreeGrafter"/>
</dbReference>
<keyword evidence="8" id="KW-0862">Zinc</keyword>
<dbReference type="InterPro" id="IPR001930">
    <property type="entry name" value="Peptidase_M1"/>
</dbReference>
<keyword evidence="9" id="KW-0735">Signal-anchor</keyword>
<dbReference type="InterPro" id="IPR042097">
    <property type="entry name" value="Aminopeptidase_N-like_N_sf"/>
</dbReference>
<keyword evidence="6" id="KW-0479">Metal-binding</keyword>
<keyword evidence="15" id="KW-0031">Aminopeptidase</keyword>
<evidence type="ECO:0000256" key="12">
    <source>
        <dbReference type="ARBA" id="ARBA00023136"/>
    </source>
</evidence>
<evidence type="ECO:0000256" key="11">
    <source>
        <dbReference type="ARBA" id="ARBA00023049"/>
    </source>
</evidence>
<feature type="domain" description="Aminopeptidase N-like N-terminal" evidence="14">
    <location>
        <begin position="2"/>
        <end position="181"/>
    </location>
</feature>
<keyword evidence="13" id="KW-0325">Glycoprotein</keyword>
<dbReference type="EMBL" id="KK717966">
    <property type="protein sequence ID" value="KFO53439.1"/>
    <property type="molecule type" value="Genomic_DNA"/>
</dbReference>
<evidence type="ECO:0000256" key="7">
    <source>
        <dbReference type="ARBA" id="ARBA00022801"/>
    </source>
</evidence>
<evidence type="ECO:0000313" key="15">
    <source>
        <dbReference type="EMBL" id="KFO53439.1"/>
    </source>
</evidence>
<keyword evidence="4" id="KW-0645">Protease</keyword>
<evidence type="ECO:0000256" key="5">
    <source>
        <dbReference type="ARBA" id="ARBA00022692"/>
    </source>
</evidence>
<comment type="similarity">
    <text evidence="3">Belongs to the peptidase M1 family.</text>
</comment>
<keyword evidence="12" id="KW-0472">Membrane</keyword>
<keyword evidence="11" id="KW-0482">Metalloprotease</keyword>
<evidence type="ECO:0000256" key="6">
    <source>
        <dbReference type="ARBA" id="ARBA00022723"/>
    </source>
</evidence>
<evidence type="ECO:0000256" key="13">
    <source>
        <dbReference type="ARBA" id="ARBA00023180"/>
    </source>
</evidence>
<dbReference type="InterPro" id="IPR050344">
    <property type="entry name" value="Peptidase_M1_aminopeptidases"/>
</dbReference>
<dbReference type="Pfam" id="PF17900">
    <property type="entry name" value="Peptidase_M1_N"/>
    <property type="match status" value="1"/>
</dbReference>
<keyword evidence="10" id="KW-1133">Transmembrane helix</keyword>
<dbReference type="SUPFAM" id="SSF63737">
    <property type="entry name" value="Leukotriene A4 hydrolase N-terminal domain"/>
    <property type="match status" value="1"/>
</dbReference>
<gene>
    <name evidence="15" type="ORF">N302_04943</name>
</gene>
<dbReference type="GO" id="GO:0043171">
    <property type="term" value="P:peptide catabolic process"/>
    <property type="evidence" value="ECO:0007669"/>
    <property type="project" value="TreeGrafter"/>
</dbReference>
<dbReference type="FunFam" id="2.60.40.1730:FF:000001">
    <property type="entry name" value="Leucyl-cystinyl aminopeptidase"/>
    <property type="match status" value="1"/>
</dbReference>
<dbReference type="Gene3D" id="2.60.40.1730">
    <property type="entry name" value="tricorn interacting facor f3 domain"/>
    <property type="match status" value="1"/>
</dbReference>
<evidence type="ECO:0000256" key="8">
    <source>
        <dbReference type="ARBA" id="ARBA00022833"/>
    </source>
</evidence>
<name>A0A091EAC4_CORBR</name>
<dbReference type="AlphaFoldDB" id="A0A091EAC4"/>
<keyword evidence="5" id="KW-0812">Transmembrane</keyword>
<dbReference type="PANTHER" id="PTHR11533">
    <property type="entry name" value="PROTEASE M1 ZINC METALLOPROTEASE"/>
    <property type="match status" value="1"/>
</dbReference>
<dbReference type="STRING" id="85066.A0A091EAC4"/>
<proteinExistence type="inferred from homology"/>
<evidence type="ECO:0000313" key="16">
    <source>
        <dbReference type="Proteomes" id="UP000052976"/>
    </source>
</evidence>
<dbReference type="GO" id="GO:0070006">
    <property type="term" value="F:metalloaminopeptidase activity"/>
    <property type="evidence" value="ECO:0007669"/>
    <property type="project" value="TreeGrafter"/>
</dbReference>
<keyword evidence="16" id="KW-1185">Reference proteome</keyword>
<evidence type="ECO:0000259" key="14">
    <source>
        <dbReference type="Pfam" id="PF17900"/>
    </source>
</evidence>
<accession>A0A091EAC4</accession>